<evidence type="ECO:0000313" key="1">
    <source>
        <dbReference type="EMBL" id="KRT16988.1"/>
    </source>
</evidence>
<comment type="caution">
    <text evidence="1">The sequence shown here is derived from an EMBL/GenBank/DDBJ whole genome shotgun (WGS) entry which is preliminary data.</text>
</comment>
<name>A0A0T5VSY0_9SPHI</name>
<dbReference type="Proteomes" id="UP000051950">
    <property type="component" value="Unassembled WGS sequence"/>
</dbReference>
<dbReference type="EMBL" id="LMZQ01000003">
    <property type="protein sequence ID" value="KRT16988.1"/>
    <property type="molecule type" value="Genomic_DNA"/>
</dbReference>
<evidence type="ECO:0000313" key="2">
    <source>
        <dbReference type="Proteomes" id="UP000051950"/>
    </source>
</evidence>
<sequence>MLNGIFLWINPKGLLRIVPRLLVISTEAQRMERSILIDFSAALHSARNDDLFKPIRFLKPDRFGQQKKQLQINAAAL</sequence>
<keyword evidence="2" id="KW-1185">Reference proteome</keyword>
<proteinExistence type="predicted"/>
<reference evidence="1 2" key="1">
    <citation type="submission" date="2015-11" db="EMBL/GenBank/DDBJ databases">
        <title>Sequence of Pedobacter ginsenosidimutans.</title>
        <authorList>
            <person name="Carson E."/>
            <person name="Keyser V."/>
            <person name="Newman J."/>
            <person name="Miller J."/>
        </authorList>
    </citation>
    <scope>NUCLEOTIDE SEQUENCE [LARGE SCALE GENOMIC DNA]</scope>
    <source>
        <strain evidence="1 2">KACC 14530</strain>
    </source>
</reference>
<accession>A0A0T5VSY0</accession>
<dbReference type="AlphaFoldDB" id="A0A0T5VSY0"/>
<gene>
    <name evidence="1" type="ORF">ASU31_04720</name>
</gene>
<organism evidence="1 2">
    <name type="scientific">Pedobacter ginsenosidimutans</name>
    <dbReference type="NCBI Taxonomy" id="687842"/>
    <lineage>
        <taxon>Bacteria</taxon>
        <taxon>Pseudomonadati</taxon>
        <taxon>Bacteroidota</taxon>
        <taxon>Sphingobacteriia</taxon>
        <taxon>Sphingobacteriales</taxon>
        <taxon>Sphingobacteriaceae</taxon>
        <taxon>Pedobacter</taxon>
    </lineage>
</organism>
<protein>
    <submittedName>
        <fullName evidence="1">Uncharacterized protein</fullName>
    </submittedName>
</protein>